<dbReference type="EMBL" id="JABBGA010000015">
    <property type="protein sequence ID" value="NML27428.1"/>
    <property type="molecule type" value="Genomic_DNA"/>
</dbReference>
<keyword evidence="2" id="KW-1185">Reference proteome</keyword>
<accession>A0A848G5C4</accession>
<dbReference type="NCBIfam" id="TIGR01409">
    <property type="entry name" value="TAT_signal_seq"/>
    <property type="match status" value="1"/>
</dbReference>
<dbReference type="Pfam" id="PF13618">
    <property type="entry name" value="Gluconate_2-dh3"/>
    <property type="match status" value="1"/>
</dbReference>
<sequence length="202" mass="21753">MRNLKQKDLAPDALQAMSHIQSLGRRDFLKFSSIAASLALAGGVISPVNALAAMPPGITHLSEAEYAVFRRLVEVVLVTEGTKLLPVKDVPVLQTLDAALLATMEPHILAGLKGGIAYFNDGPQGQFHKRFVELNDAQARAFLDAWADSREVPQRALAVGLKKLVGLAYWANPPTWAPLGYDGPVSKHWGLKSQGNAPMPQA</sequence>
<proteinExistence type="predicted"/>
<dbReference type="InterPro" id="IPR019546">
    <property type="entry name" value="TAT_signal_bac_arc"/>
</dbReference>
<dbReference type="Proteomes" id="UP000580043">
    <property type="component" value="Unassembled WGS sequence"/>
</dbReference>
<reference evidence="1 2" key="1">
    <citation type="submission" date="2020-04" db="EMBL/GenBank/DDBJ databases">
        <title>Zoogloea sp. G-4-1-14 isolated from soil.</title>
        <authorList>
            <person name="Dahal R.H."/>
        </authorList>
    </citation>
    <scope>NUCLEOTIDE SEQUENCE [LARGE SCALE GENOMIC DNA]</scope>
    <source>
        <strain evidence="1 2">G-4-1-14</strain>
    </source>
</reference>
<organism evidence="1 2">
    <name type="scientific">Zoogloea dura</name>
    <dbReference type="NCBI Taxonomy" id="2728840"/>
    <lineage>
        <taxon>Bacteria</taxon>
        <taxon>Pseudomonadati</taxon>
        <taxon>Pseudomonadota</taxon>
        <taxon>Betaproteobacteria</taxon>
        <taxon>Rhodocyclales</taxon>
        <taxon>Zoogloeaceae</taxon>
        <taxon>Zoogloea</taxon>
    </lineage>
</organism>
<gene>
    <name evidence="1" type="ORF">HHL15_16860</name>
</gene>
<dbReference type="RefSeq" id="WP_169146968.1">
    <property type="nucleotide sequence ID" value="NZ_JABBGA010000015.1"/>
</dbReference>
<dbReference type="AlphaFoldDB" id="A0A848G5C4"/>
<evidence type="ECO:0000313" key="2">
    <source>
        <dbReference type="Proteomes" id="UP000580043"/>
    </source>
</evidence>
<dbReference type="InterPro" id="IPR027056">
    <property type="entry name" value="Gluconate_2DH_su3"/>
</dbReference>
<dbReference type="InterPro" id="IPR006311">
    <property type="entry name" value="TAT_signal"/>
</dbReference>
<dbReference type="PROSITE" id="PS51318">
    <property type="entry name" value="TAT"/>
    <property type="match status" value="1"/>
</dbReference>
<protein>
    <submittedName>
        <fullName evidence="1">Gluconate 2-dehydrogenase subunit 3 family protein</fullName>
    </submittedName>
</protein>
<evidence type="ECO:0000313" key="1">
    <source>
        <dbReference type="EMBL" id="NML27428.1"/>
    </source>
</evidence>
<comment type="caution">
    <text evidence="1">The sequence shown here is derived from an EMBL/GenBank/DDBJ whole genome shotgun (WGS) entry which is preliminary data.</text>
</comment>
<name>A0A848G5C4_9RHOO</name>